<sequence>MRLTGAVPSPATDAETFAARLVPVLQAGDLAAARQLLDGLEGDELRAAKEWFAGSKRWVSSLSEHLHPPSADVGGGTRVRWRAAWTVGMCAVRLCGPVTAAARVPWADYWDWVPDAAGEAALVQLLREQDREWAASFVEAASGVSLGGRVPRSGRTLSRVLRAVAVHHDLPCPSGATFLATWWAGAGPYATLADLLVGDPLMPDVLLRYLGSGHAGGLEGLPAAVAEVCGRGQLDRGSVLEQVLESLTAGQRPKAQRELLAVATALELRADEVPGGLTYLLGLLATVDRQLVPALLDMALDLVRDGAALEELAVTVAARPEQGARDTLLKALGQQDLQRAAGTPAVLASLDVLGATDDAAFGRRVVALRTTLGGAVGGDEERPVAVGLWTLAPAPGDGPPVPRHLAERPDEALARLWRSWEHALSGPAEYRRFWRPLLVHQGLVSFAAGGDGNGLRATAVALVEQGECSLPALAGVLEDVFLGGALRQLWPVALELADLACATSKRPAGLEVLLRMLATYAVEVPEPRPAPPHVAALAARRGQTKAQSEARVLLERLAPPALQEERA</sequence>
<proteinExistence type="predicted"/>
<dbReference type="Proteomes" id="UP000293638">
    <property type="component" value="Unassembled WGS sequence"/>
</dbReference>
<name>A0A4Q7NG15_9ACTN</name>
<comment type="caution">
    <text evidence="1">The sequence shown here is derived from an EMBL/GenBank/DDBJ whole genome shotgun (WGS) entry which is preliminary data.</text>
</comment>
<dbReference type="EMBL" id="SGXD01000004">
    <property type="protein sequence ID" value="RZS82714.1"/>
    <property type="molecule type" value="Genomic_DNA"/>
</dbReference>
<dbReference type="AlphaFoldDB" id="A0A4Q7NG15"/>
<organism evidence="1 2">
    <name type="scientific">Motilibacter rhizosphaerae</name>
    <dbReference type="NCBI Taxonomy" id="598652"/>
    <lineage>
        <taxon>Bacteria</taxon>
        <taxon>Bacillati</taxon>
        <taxon>Actinomycetota</taxon>
        <taxon>Actinomycetes</taxon>
        <taxon>Motilibacterales</taxon>
        <taxon>Motilibacteraceae</taxon>
        <taxon>Motilibacter</taxon>
    </lineage>
</organism>
<accession>A0A4Q7NG15</accession>
<keyword evidence="2" id="KW-1185">Reference proteome</keyword>
<gene>
    <name evidence="1" type="ORF">EV189_3109</name>
</gene>
<evidence type="ECO:0000313" key="2">
    <source>
        <dbReference type="Proteomes" id="UP000293638"/>
    </source>
</evidence>
<reference evidence="1 2" key="1">
    <citation type="submission" date="2019-02" db="EMBL/GenBank/DDBJ databases">
        <title>Genomic Encyclopedia of Type Strains, Phase IV (KMG-IV): sequencing the most valuable type-strain genomes for metagenomic binning, comparative biology and taxonomic classification.</title>
        <authorList>
            <person name="Goeker M."/>
        </authorList>
    </citation>
    <scope>NUCLEOTIDE SEQUENCE [LARGE SCALE GENOMIC DNA]</scope>
    <source>
        <strain evidence="1 2">DSM 45622</strain>
    </source>
</reference>
<evidence type="ECO:0000313" key="1">
    <source>
        <dbReference type="EMBL" id="RZS82714.1"/>
    </source>
</evidence>
<protein>
    <submittedName>
        <fullName evidence="1">Uncharacterized protein</fullName>
    </submittedName>
</protein>